<organism evidence="1 2">
    <name type="scientific">Cryobacterium algoritolerans</name>
    <dbReference type="NCBI Taxonomy" id="1259184"/>
    <lineage>
        <taxon>Bacteria</taxon>
        <taxon>Bacillati</taxon>
        <taxon>Actinomycetota</taxon>
        <taxon>Actinomycetes</taxon>
        <taxon>Micrococcales</taxon>
        <taxon>Microbacteriaceae</taxon>
        <taxon>Cryobacterium</taxon>
    </lineage>
</organism>
<evidence type="ECO:0000313" key="1">
    <source>
        <dbReference type="EMBL" id="TFC16834.1"/>
    </source>
</evidence>
<evidence type="ECO:0000313" key="2">
    <source>
        <dbReference type="Proteomes" id="UP000298412"/>
    </source>
</evidence>
<comment type="caution">
    <text evidence="1">The sequence shown here is derived from an EMBL/GenBank/DDBJ whole genome shotgun (WGS) entry which is preliminary data.</text>
</comment>
<name>A0A4R8WXT1_9MICO</name>
<dbReference type="EMBL" id="SOFP01000035">
    <property type="protein sequence ID" value="TFC16834.1"/>
    <property type="molecule type" value="Genomic_DNA"/>
</dbReference>
<reference evidence="1 2" key="1">
    <citation type="submission" date="2019-03" db="EMBL/GenBank/DDBJ databases">
        <title>Genomics of glacier-inhabiting Cryobacterium strains.</title>
        <authorList>
            <person name="Liu Q."/>
            <person name="Xin Y.-H."/>
        </authorList>
    </citation>
    <scope>NUCLEOTIDE SEQUENCE [LARGE SCALE GENOMIC DNA]</scope>
    <source>
        <strain evidence="1 2">MDT1-3</strain>
    </source>
</reference>
<accession>A0A4R8WXT1</accession>
<keyword evidence="2" id="KW-1185">Reference proteome</keyword>
<proteinExistence type="predicted"/>
<gene>
    <name evidence="1" type="ORF">E3O19_06815</name>
</gene>
<sequence length="277" mass="31354">MLEFLEEMAAHTGISFYKRRQQQQGQTIEPSEVVARTIDDLPEKSMNDFKRVLGNNQDAAKSWLLWAERRGLIVKGFPLLCEKCGSKQWIPVAAFAPPIICRGCAAGMETPFGDRPTAEFKYRLSERTRRVYEHDAMGYLMAMRFFHFIFGGSFGSELVGFHPGIEVRLKGNADAEGEADVLMLLTGGDLIPMEVKHSFTGMTDEEVEKLDRLATRLRSPWSALIVSKYGKDATADFVARENRSLDSDQFRLILTYDLLLSERPFWSLGGDPFLWAP</sequence>
<dbReference type="AlphaFoldDB" id="A0A4R8WXT1"/>
<dbReference type="Proteomes" id="UP000298412">
    <property type="component" value="Unassembled WGS sequence"/>
</dbReference>
<protein>
    <submittedName>
        <fullName evidence="1">Uncharacterized protein</fullName>
    </submittedName>
</protein>